<dbReference type="EMBL" id="VSZS01000050">
    <property type="protein sequence ID" value="TYR35893.1"/>
    <property type="molecule type" value="Genomic_DNA"/>
</dbReference>
<evidence type="ECO:0000256" key="4">
    <source>
        <dbReference type="ARBA" id="ARBA00022840"/>
    </source>
</evidence>
<evidence type="ECO:0000256" key="3">
    <source>
        <dbReference type="ARBA" id="ARBA00022741"/>
    </source>
</evidence>
<evidence type="ECO:0000256" key="5">
    <source>
        <dbReference type="ARBA" id="ARBA00022970"/>
    </source>
</evidence>
<dbReference type="Proteomes" id="UP000323258">
    <property type="component" value="Unassembled WGS sequence"/>
</dbReference>
<reference evidence="7 8" key="2">
    <citation type="submission" date="2019-09" db="EMBL/GenBank/DDBJ databases">
        <title>Mesorhizobium sp. MaA-C15 isolated from Microcystis aeruginosa.</title>
        <authorList>
            <person name="Jeong S.E."/>
            <person name="Jin H.M."/>
            <person name="Jeon C.O."/>
        </authorList>
    </citation>
    <scope>NUCLEOTIDE SEQUENCE [LARGE SCALE GENOMIC DNA]</scope>
    <source>
        <strain evidence="7 8">MaA-C15</strain>
    </source>
</reference>
<dbReference type="InterPro" id="IPR003439">
    <property type="entry name" value="ABC_transporter-like_ATP-bd"/>
</dbReference>
<evidence type="ECO:0000256" key="2">
    <source>
        <dbReference type="ARBA" id="ARBA00022448"/>
    </source>
</evidence>
<feature type="domain" description="ABC transporter" evidence="6">
    <location>
        <begin position="21"/>
        <end position="253"/>
    </location>
</feature>
<dbReference type="OrthoDB" id="9806149at2"/>
<dbReference type="InterPro" id="IPR027417">
    <property type="entry name" value="P-loop_NTPase"/>
</dbReference>
<organism evidence="7 8">
    <name type="scientific">Neoaquamicrobium microcysteis</name>
    <dbReference type="NCBI Taxonomy" id="2682781"/>
    <lineage>
        <taxon>Bacteria</taxon>
        <taxon>Pseudomonadati</taxon>
        <taxon>Pseudomonadota</taxon>
        <taxon>Alphaproteobacteria</taxon>
        <taxon>Hyphomicrobiales</taxon>
        <taxon>Phyllobacteriaceae</taxon>
        <taxon>Neoaquamicrobium</taxon>
    </lineage>
</organism>
<evidence type="ECO:0000313" key="8">
    <source>
        <dbReference type="Proteomes" id="UP000323258"/>
    </source>
</evidence>
<dbReference type="SUPFAM" id="SSF52540">
    <property type="entry name" value="P-loop containing nucleoside triphosphate hydrolases"/>
    <property type="match status" value="1"/>
</dbReference>
<dbReference type="InterPro" id="IPR052156">
    <property type="entry name" value="BCAA_Transport_ATP-bd_LivF"/>
</dbReference>
<evidence type="ECO:0000313" key="7">
    <source>
        <dbReference type="EMBL" id="TYR35893.1"/>
    </source>
</evidence>
<keyword evidence="4 7" id="KW-0067">ATP-binding</keyword>
<reference evidence="7 8" key="1">
    <citation type="submission" date="2019-08" db="EMBL/GenBank/DDBJ databases">
        <authorList>
            <person name="Seo Y.L."/>
        </authorList>
    </citation>
    <scope>NUCLEOTIDE SEQUENCE [LARGE SCALE GENOMIC DNA]</scope>
    <source>
        <strain evidence="7 8">MaA-C15</strain>
    </source>
</reference>
<dbReference type="GO" id="GO:0015807">
    <property type="term" value="P:L-amino acid transport"/>
    <property type="evidence" value="ECO:0007669"/>
    <property type="project" value="TreeGrafter"/>
</dbReference>
<dbReference type="Gene3D" id="3.40.50.300">
    <property type="entry name" value="P-loop containing nucleotide triphosphate hydrolases"/>
    <property type="match status" value="1"/>
</dbReference>
<dbReference type="PANTHER" id="PTHR43820">
    <property type="entry name" value="HIGH-AFFINITY BRANCHED-CHAIN AMINO ACID TRANSPORT ATP-BINDING PROTEIN LIVF"/>
    <property type="match status" value="1"/>
</dbReference>
<keyword evidence="8" id="KW-1185">Reference proteome</keyword>
<proteinExistence type="inferred from homology"/>
<sequence>MSWAPPVFRRRILAVEKEPLLELRDVHAGYGELSILKGVSFGVGGGTVTSVIGANGAGKSTLLKTIFGMLKVREGDVSFEGRSIAALGTVKRLKAGIAIVPQGRCNFPQMTIRENLEMGAYTRSDDGIEADLQHMVDQFPILREKLHLLAGDMSGGQQQMLEMAMALMVRPRVLLLDEPSLGLSPMMIDEVFTSIRSLAEVNGMAIIMVEQNAVQALKISDLGVVIELGRVSATGTGPEMLNDPDIRKAYLGLPVI</sequence>
<comment type="caution">
    <text evidence="7">The sequence shown here is derived from an EMBL/GenBank/DDBJ whole genome shotgun (WGS) entry which is preliminary data.</text>
</comment>
<dbReference type="Pfam" id="PF00005">
    <property type="entry name" value="ABC_tran"/>
    <property type="match status" value="1"/>
</dbReference>
<keyword evidence="5" id="KW-0029">Amino-acid transport</keyword>
<dbReference type="InterPro" id="IPR017871">
    <property type="entry name" value="ABC_transporter-like_CS"/>
</dbReference>
<dbReference type="CDD" id="cd03224">
    <property type="entry name" value="ABC_TM1139_LivF_branched"/>
    <property type="match status" value="1"/>
</dbReference>
<keyword evidence="3" id="KW-0547">Nucleotide-binding</keyword>
<dbReference type="SMART" id="SM00382">
    <property type="entry name" value="AAA"/>
    <property type="match status" value="1"/>
</dbReference>
<dbReference type="GO" id="GO:0005524">
    <property type="term" value="F:ATP binding"/>
    <property type="evidence" value="ECO:0007669"/>
    <property type="project" value="UniProtKB-KW"/>
</dbReference>
<dbReference type="GO" id="GO:0015658">
    <property type="term" value="F:branched-chain amino acid transmembrane transporter activity"/>
    <property type="evidence" value="ECO:0007669"/>
    <property type="project" value="TreeGrafter"/>
</dbReference>
<accession>A0A5D4H6L4</accession>
<protein>
    <submittedName>
        <fullName evidence="7">ABC transporter ATP-binding protein</fullName>
    </submittedName>
</protein>
<dbReference type="PROSITE" id="PS50893">
    <property type="entry name" value="ABC_TRANSPORTER_2"/>
    <property type="match status" value="1"/>
</dbReference>
<comment type="similarity">
    <text evidence="1">Belongs to the ABC transporter superfamily.</text>
</comment>
<dbReference type="PROSITE" id="PS00211">
    <property type="entry name" value="ABC_TRANSPORTER_1"/>
    <property type="match status" value="1"/>
</dbReference>
<name>A0A5D4H6L4_9HYPH</name>
<dbReference type="AlphaFoldDB" id="A0A5D4H6L4"/>
<dbReference type="GO" id="GO:0016887">
    <property type="term" value="F:ATP hydrolysis activity"/>
    <property type="evidence" value="ECO:0007669"/>
    <property type="project" value="InterPro"/>
</dbReference>
<evidence type="ECO:0000256" key="1">
    <source>
        <dbReference type="ARBA" id="ARBA00005417"/>
    </source>
</evidence>
<gene>
    <name evidence="7" type="ORF">FY036_01790</name>
</gene>
<dbReference type="PANTHER" id="PTHR43820:SF4">
    <property type="entry name" value="HIGH-AFFINITY BRANCHED-CHAIN AMINO ACID TRANSPORT ATP-BINDING PROTEIN LIVF"/>
    <property type="match status" value="1"/>
</dbReference>
<keyword evidence="2" id="KW-0813">Transport</keyword>
<evidence type="ECO:0000259" key="6">
    <source>
        <dbReference type="PROSITE" id="PS50893"/>
    </source>
</evidence>
<dbReference type="InterPro" id="IPR003593">
    <property type="entry name" value="AAA+_ATPase"/>
</dbReference>